<dbReference type="InterPro" id="IPR001024">
    <property type="entry name" value="PLAT/LH2_dom"/>
</dbReference>
<dbReference type="InterPro" id="IPR023214">
    <property type="entry name" value="HAD_sf"/>
</dbReference>
<dbReference type="SFLD" id="SFLDS00003">
    <property type="entry name" value="Haloacid_Dehalogenase"/>
    <property type="match status" value="1"/>
</dbReference>
<dbReference type="CDD" id="cd02094">
    <property type="entry name" value="P-type_ATPase_Cu-like"/>
    <property type="match status" value="1"/>
</dbReference>
<feature type="transmembrane region" description="Helical" evidence="15">
    <location>
        <begin position="836"/>
        <end position="858"/>
    </location>
</feature>
<dbReference type="InterPro" id="IPR044492">
    <property type="entry name" value="P_typ_ATPase_HD_dom"/>
</dbReference>
<dbReference type="Gene3D" id="3.30.70.100">
    <property type="match status" value="2"/>
</dbReference>
<feature type="domain" description="HMA" evidence="18">
    <location>
        <begin position="68"/>
        <end position="134"/>
    </location>
</feature>
<evidence type="ECO:0000259" key="17">
    <source>
        <dbReference type="PROSITE" id="PS50095"/>
    </source>
</evidence>
<dbReference type="Pfam" id="PF00122">
    <property type="entry name" value="E1-E2_ATPase"/>
    <property type="match status" value="1"/>
</dbReference>
<protein>
    <recommendedName>
        <fullName evidence="2">P-type Cu(+) transporter</fullName>
        <ecNumber evidence="2">7.2.2.8</ecNumber>
    </recommendedName>
</protein>
<name>A0A2A2LSW5_9BILA</name>
<evidence type="ECO:0000256" key="15">
    <source>
        <dbReference type="RuleBase" id="RU362081"/>
    </source>
</evidence>
<dbReference type="InterPro" id="IPR023298">
    <property type="entry name" value="ATPase_P-typ_TM_dom_sf"/>
</dbReference>
<organism evidence="19 20">
    <name type="scientific">Diploscapter pachys</name>
    <dbReference type="NCBI Taxonomy" id="2018661"/>
    <lineage>
        <taxon>Eukaryota</taxon>
        <taxon>Metazoa</taxon>
        <taxon>Ecdysozoa</taxon>
        <taxon>Nematoda</taxon>
        <taxon>Chromadorea</taxon>
        <taxon>Rhabditida</taxon>
        <taxon>Rhabditina</taxon>
        <taxon>Rhabditomorpha</taxon>
        <taxon>Rhabditoidea</taxon>
        <taxon>Rhabditidae</taxon>
        <taxon>Diploscapter</taxon>
    </lineage>
</organism>
<dbReference type="SUPFAM" id="SSF81665">
    <property type="entry name" value="Calcium ATPase, transmembrane domain M"/>
    <property type="match status" value="1"/>
</dbReference>
<dbReference type="InterPro" id="IPR027256">
    <property type="entry name" value="P-typ_ATPase_IB"/>
</dbReference>
<dbReference type="Gene3D" id="3.40.1110.10">
    <property type="entry name" value="Calcium-transporting ATPase, cytoplasmic domain N"/>
    <property type="match status" value="1"/>
</dbReference>
<evidence type="ECO:0000256" key="13">
    <source>
        <dbReference type="ARBA" id="ARBA00023136"/>
    </source>
</evidence>
<dbReference type="GO" id="GO:0046872">
    <property type="term" value="F:metal ion binding"/>
    <property type="evidence" value="ECO:0007669"/>
    <property type="project" value="UniProtKB-KW"/>
</dbReference>
<dbReference type="PROSITE" id="PS50095">
    <property type="entry name" value="PLAT"/>
    <property type="match status" value="1"/>
</dbReference>
<dbReference type="AlphaFoldDB" id="A0A2A2LSW5"/>
<evidence type="ECO:0000256" key="4">
    <source>
        <dbReference type="ARBA" id="ARBA00022692"/>
    </source>
</evidence>
<evidence type="ECO:0000256" key="7">
    <source>
        <dbReference type="ARBA" id="ARBA00022741"/>
    </source>
</evidence>
<feature type="transmembrane region" description="Helical" evidence="15">
    <location>
        <begin position="264"/>
        <end position="284"/>
    </location>
</feature>
<dbReference type="InterPro" id="IPR001757">
    <property type="entry name" value="P_typ_ATPase"/>
</dbReference>
<dbReference type="SFLD" id="SFLDF00027">
    <property type="entry name" value="p-type_atpase"/>
    <property type="match status" value="1"/>
</dbReference>
<evidence type="ECO:0000256" key="12">
    <source>
        <dbReference type="ARBA" id="ARBA00023065"/>
    </source>
</evidence>
<keyword evidence="20" id="KW-1185">Reference proteome</keyword>
<feature type="transmembrane region" description="Helical" evidence="15">
    <location>
        <begin position="235"/>
        <end position="258"/>
    </location>
</feature>
<dbReference type="InterPro" id="IPR036163">
    <property type="entry name" value="HMA_dom_sf"/>
</dbReference>
<keyword evidence="12" id="KW-0406">Ion transport</keyword>
<dbReference type="SUPFAM" id="SSF55008">
    <property type="entry name" value="HMA, heavy metal-associated domain"/>
    <property type="match status" value="2"/>
</dbReference>
<dbReference type="SUPFAM" id="SSF56784">
    <property type="entry name" value="HAD-like"/>
    <property type="match status" value="1"/>
</dbReference>
<dbReference type="InterPro" id="IPR008250">
    <property type="entry name" value="ATPase_P-typ_transduc_dom_A_sf"/>
</dbReference>
<dbReference type="GO" id="GO:0016020">
    <property type="term" value="C:membrane"/>
    <property type="evidence" value="ECO:0007669"/>
    <property type="project" value="UniProtKB-SubCell"/>
</dbReference>
<feature type="transmembrane region" description="Helical" evidence="15">
    <location>
        <begin position="423"/>
        <end position="448"/>
    </location>
</feature>
<dbReference type="Gene3D" id="2.70.150.10">
    <property type="entry name" value="Calcium-transporting ATPase, cytoplasmic transduction domain A"/>
    <property type="match status" value="1"/>
</dbReference>
<dbReference type="InterPro" id="IPR059000">
    <property type="entry name" value="ATPase_P-type_domA"/>
</dbReference>
<keyword evidence="8 15" id="KW-0067">ATP-binding</keyword>
<dbReference type="PRINTS" id="PR00119">
    <property type="entry name" value="CATATPASE"/>
</dbReference>
<dbReference type="Gene3D" id="3.40.50.1000">
    <property type="entry name" value="HAD superfamily/HAD-like"/>
    <property type="match status" value="1"/>
</dbReference>
<evidence type="ECO:0000256" key="5">
    <source>
        <dbReference type="ARBA" id="ARBA00022723"/>
    </source>
</evidence>
<dbReference type="PROSITE" id="PS00154">
    <property type="entry name" value="ATPASE_E1_E2"/>
    <property type="match status" value="1"/>
</dbReference>
<dbReference type="InterPro" id="IPR006121">
    <property type="entry name" value="HMA_dom"/>
</dbReference>
<dbReference type="EMBL" id="LIAE01006458">
    <property type="protein sequence ID" value="PAV89311.1"/>
    <property type="molecule type" value="Genomic_DNA"/>
</dbReference>
<dbReference type="PANTHER" id="PTHR46594:SF4">
    <property type="entry name" value="P-TYPE CATION-TRANSPORTING ATPASE"/>
    <property type="match status" value="1"/>
</dbReference>
<feature type="transmembrane region" description="Helical" evidence="15">
    <location>
        <begin position="158"/>
        <end position="179"/>
    </location>
</feature>
<dbReference type="OrthoDB" id="432719at2759"/>
<keyword evidence="3" id="KW-0813">Transport</keyword>
<evidence type="ECO:0000313" key="19">
    <source>
        <dbReference type="EMBL" id="PAV89311.1"/>
    </source>
</evidence>
<feature type="transmembrane region" description="Helical" evidence="15">
    <location>
        <begin position="864"/>
        <end position="884"/>
    </location>
</feature>
<dbReference type="GO" id="GO:0005524">
    <property type="term" value="F:ATP binding"/>
    <property type="evidence" value="ECO:0007669"/>
    <property type="project" value="UniProtKB-UniRule"/>
</dbReference>
<evidence type="ECO:0000256" key="16">
    <source>
        <dbReference type="SAM" id="MobiDB-lite"/>
    </source>
</evidence>
<comment type="caution">
    <text evidence="19">The sequence shown here is derived from an EMBL/GenBank/DDBJ whole genome shotgun (WGS) entry which is preliminary data.</text>
</comment>
<dbReference type="NCBIfam" id="TIGR01494">
    <property type="entry name" value="ATPase_P-type"/>
    <property type="match status" value="2"/>
</dbReference>
<keyword evidence="13 15" id="KW-0472">Membrane</keyword>
<keyword evidence="5 15" id="KW-0479">Metal-binding</keyword>
<dbReference type="SFLD" id="SFLDG00002">
    <property type="entry name" value="C1.7:_P-type_atpase_like"/>
    <property type="match status" value="1"/>
</dbReference>
<dbReference type="FunFam" id="3.40.50.1000:FF:000031">
    <property type="entry name" value="Probable copper-transporting ATPase HMA5"/>
    <property type="match status" value="1"/>
</dbReference>
<keyword evidence="4 15" id="KW-0812">Transmembrane</keyword>
<feature type="transmembrane region" description="Helical" evidence="15">
    <location>
        <begin position="191"/>
        <end position="214"/>
    </location>
</feature>
<comment type="similarity">
    <text evidence="15">Belongs to the cation transport ATPase (P-type) (TC 3.A.3) family. Type IB subfamily.</text>
</comment>
<sequence>MTCASCVQYIERNLSKVEGVQSVVVALIAAQGEINFDSSLLSVDRILDEIASLGYKATLLDSNYNRDNHIQFLIGGLNSETDVTRVESHLIARKGVDSCHVSLATSIANVEFSPSLIGPRDVIQIIEGLGYTAELASRDDQMRRLDHTEEVKKWRTTFMISLLCGVPVMLIMIIFHWILHTPMHPERQTPVFTPALSLDNFLLFLLCTPVQVFGGRQFYMAAYKALKHGTANMDVLIVLATSIAYAYSIIVLLAAIFLRWSSSPMTFFDVPPMLIVFIALGRMLENKAKGKTSEALSRLMSLQAKEATLVTMEDGRITSEKGINIELVQKDDLIKVIPGAKVPVDGIVIDGKSSADESFITGESMPVVKKQGSTVIGGSVNQKGLLIVKATHVGNDSTLAQIVRLVEEAQTSKAPIQQLADRIAGYFVPAVVILSLLTLIGWTIVGYYTTDSQMTPLLRFETVIKVSMEAAITVLAIACPCSLGLATPTAVMVGTGVGATNGILIKGGEPLERIHKATTIVFDKTGTITEGRPRVVALHCNRSPVVLPLRTIALVCGSTESASEHPIGSAVTQFAREVLGSSDWAAVSRFHVAAGHGVSCRLDGLKRVTNMITNDSRTILSLGAGEEITIPGTEIKLHQLATMDAPRSGGSLDSVEVVIGSERMMAKLSIEIDDKTRMQMHEEQLNGRIAVLCAINREIVCVICIADQVKKEAAMAVWALREMGMRIVLLTGDNAKTAESTAKWVGIDEVFAEVLPNQKQEKIKQLQNAGEKVAMVGDGVNDSPALASADVGIAIAAGSDVAIESAGIVLVRNDLIDVVAAIKLSKATTRRIRYNFLFAIIYNVLGIPIAAGIFRPIGLVLQPWMAAAAMAMSSVSVVTSSLLLRRFKKPTFGTLYCARFKEYEAMLSRGEFRVSVHRGLDDSGVFRSRTSSRLSALSSKLDSLLGSTSSIASGFGQKRKYALLEEKDEDIEREEERSTKATTDSDMGELIV</sequence>
<dbReference type="SUPFAM" id="SSF81653">
    <property type="entry name" value="Calcium ATPase, transduction domain A"/>
    <property type="match status" value="1"/>
</dbReference>
<keyword evidence="7 15" id="KW-0547">Nucleotide-binding</keyword>
<keyword evidence="11" id="KW-0186">Copper</keyword>
<feature type="region of interest" description="Disordered" evidence="16">
    <location>
        <begin position="966"/>
        <end position="992"/>
    </location>
</feature>
<evidence type="ECO:0000259" key="18">
    <source>
        <dbReference type="PROSITE" id="PS50846"/>
    </source>
</evidence>
<proteinExistence type="inferred from homology"/>
<evidence type="ECO:0000256" key="10">
    <source>
        <dbReference type="ARBA" id="ARBA00022989"/>
    </source>
</evidence>
<dbReference type="GO" id="GO:0016887">
    <property type="term" value="F:ATP hydrolysis activity"/>
    <property type="evidence" value="ECO:0007669"/>
    <property type="project" value="InterPro"/>
</dbReference>
<evidence type="ECO:0000256" key="14">
    <source>
        <dbReference type="PROSITE-ProRule" id="PRU00152"/>
    </source>
</evidence>
<dbReference type="STRING" id="2018661.A0A2A2LSW5"/>
<dbReference type="InterPro" id="IPR023299">
    <property type="entry name" value="ATPase_P-typ_cyto_dom_N"/>
</dbReference>
<keyword evidence="9" id="KW-1278">Translocase</keyword>
<comment type="subcellular location">
    <subcellularLocation>
        <location evidence="1">Golgi apparatus</location>
        <location evidence="1">trans-Golgi network membrane</location>
        <topology evidence="1">Multi-pass membrane protein</topology>
    </subcellularLocation>
    <subcellularLocation>
        <location evidence="15">Membrane</location>
    </subcellularLocation>
</comment>
<evidence type="ECO:0000256" key="11">
    <source>
        <dbReference type="ARBA" id="ARBA00023008"/>
    </source>
</evidence>
<dbReference type="EC" id="7.2.2.8" evidence="2"/>
<dbReference type="Pfam" id="PF00702">
    <property type="entry name" value="Hydrolase"/>
    <property type="match status" value="1"/>
</dbReference>
<evidence type="ECO:0000256" key="6">
    <source>
        <dbReference type="ARBA" id="ARBA00022737"/>
    </source>
</evidence>
<evidence type="ECO:0000256" key="9">
    <source>
        <dbReference type="ARBA" id="ARBA00022967"/>
    </source>
</evidence>
<gene>
    <name evidence="19" type="ORF">WR25_05726</name>
</gene>
<accession>A0A2A2LSW5</accession>
<reference evidence="19 20" key="1">
    <citation type="journal article" date="2017" name="Curr. Biol.">
        <title>Genome architecture and evolution of a unichromosomal asexual nematode.</title>
        <authorList>
            <person name="Fradin H."/>
            <person name="Zegar C."/>
            <person name="Gutwein M."/>
            <person name="Lucas J."/>
            <person name="Kovtun M."/>
            <person name="Corcoran D."/>
            <person name="Baugh L.R."/>
            <person name="Kiontke K."/>
            <person name="Gunsalus K."/>
            <person name="Fitch D.H."/>
            <person name="Piano F."/>
        </authorList>
    </citation>
    <scope>NUCLEOTIDE SEQUENCE [LARGE SCALE GENOMIC DNA]</scope>
    <source>
        <strain evidence="19">PF1309</strain>
    </source>
</reference>
<dbReference type="InterPro" id="IPR018303">
    <property type="entry name" value="ATPase_P-typ_P_site"/>
</dbReference>
<feature type="domain" description="HMA" evidence="18">
    <location>
        <begin position="1"/>
        <end position="58"/>
    </location>
</feature>
<dbReference type="FunFam" id="3.30.70.100:FF:000001">
    <property type="entry name" value="ATPase copper transporting beta"/>
    <property type="match status" value="2"/>
</dbReference>
<dbReference type="NCBIfam" id="TIGR01525">
    <property type="entry name" value="ATPase-IB_hvy"/>
    <property type="match status" value="1"/>
</dbReference>
<dbReference type="InterPro" id="IPR036412">
    <property type="entry name" value="HAD-like_sf"/>
</dbReference>
<dbReference type="SUPFAM" id="SSF81660">
    <property type="entry name" value="Metal cation-transporting ATPase, ATP-binding domain N"/>
    <property type="match status" value="1"/>
</dbReference>
<evidence type="ECO:0000256" key="1">
    <source>
        <dbReference type="ARBA" id="ARBA00004166"/>
    </source>
</evidence>
<evidence type="ECO:0000256" key="2">
    <source>
        <dbReference type="ARBA" id="ARBA00012517"/>
    </source>
</evidence>
<keyword evidence="6" id="KW-0677">Repeat</keyword>
<evidence type="ECO:0000313" key="20">
    <source>
        <dbReference type="Proteomes" id="UP000218231"/>
    </source>
</evidence>
<evidence type="ECO:0000256" key="3">
    <source>
        <dbReference type="ARBA" id="ARBA00022448"/>
    </source>
</evidence>
<keyword evidence="10 15" id="KW-1133">Transmembrane helix</keyword>
<dbReference type="FunFam" id="2.70.150.10:FF:000002">
    <property type="entry name" value="Copper-transporting ATPase 1, putative"/>
    <property type="match status" value="1"/>
</dbReference>
<feature type="domain" description="PLAT" evidence="17">
    <location>
        <begin position="910"/>
        <end position="992"/>
    </location>
</feature>
<dbReference type="PRINTS" id="PR00942">
    <property type="entry name" value="CUATPASEI"/>
</dbReference>
<dbReference type="CDD" id="cd00371">
    <property type="entry name" value="HMA"/>
    <property type="match status" value="2"/>
</dbReference>
<evidence type="ECO:0000256" key="8">
    <source>
        <dbReference type="ARBA" id="ARBA00022840"/>
    </source>
</evidence>
<dbReference type="GO" id="GO:0005802">
    <property type="term" value="C:trans-Golgi network"/>
    <property type="evidence" value="ECO:0007669"/>
    <property type="project" value="UniProtKB-ARBA"/>
</dbReference>
<feature type="transmembrane region" description="Helical" evidence="15">
    <location>
        <begin position="468"/>
        <end position="486"/>
    </location>
</feature>
<dbReference type="PANTHER" id="PTHR46594">
    <property type="entry name" value="P-TYPE CATION-TRANSPORTING ATPASE"/>
    <property type="match status" value="1"/>
</dbReference>
<dbReference type="PROSITE" id="PS50846">
    <property type="entry name" value="HMA_2"/>
    <property type="match status" value="2"/>
</dbReference>
<dbReference type="GO" id="GO:0140581">
    <property type="term" value="F:P-type monovalent copper transporter activity"/>
    <property type="evidence" value="ECO:0007669"/>
    <property type="project" value="UniProtKB-EC"/>
</dbReference>
<dbReference type="Pfam" id="PF00403">
    <property type="entry name" value="HMA"/>
    <property type="match status" value="2"/>
</dbReference>
<dbReference type="Proteomes" id="UP000218231">
    <property type="component" value="Unassembled WGS sequence"/>
</dbReference>
<comment type="caution">
    <text evidence="14">Lacks conserved residue(s) required for the propagation of feature annotation.</text>
</comment>